<proteinExistence type="predicted"/>
<dbReference type="Gramene" id="Pp3c9_15260V3.1">
    <property type="protein sequence ID" value="Pp3c9_15260V3.1"/>
    <property type="gene ID" value="Pp3c9_15260"/>
</dbReference>
<keyword evidence="3" id="KW-1185">Reference proteome</keyword>
<gene>
    <name evidence="1" type="ORF">PHYPA_012738</name>
</gene>
<evidence type="ECO:0000313" key="2">
    <source>
        <dbReference type="EnsemblPlants" id="Pp3c9_15260V3.1"/>
    </source>
</evidence>
<dbReference type="EMBL" id="ABEU02000009">
    <property type="protein sequence ID" value="PNR48263.1"/>
    <property type="molecule type" value="Genomic_DNA"/>
</dbReference>
<sequence>MKGTQSLNSKPDITNTYHPREKLMLQANPLRLPPQTPFPVKMIGTTGRVTKLINILINNKEFERAKLVYNQLDLAMEMFREMKIKRSKLDKYTYGFLVNALGGKEAA</sequence>
<evidence type="ECO:0000313" key="1">
    <source>
        <dbReference type="EMBL" id="PNR48263.1"/>
    </source>
</evidence>
<reference evidence="1 3" key="1">
    <citation type="journal article" date="2008" name="Science">
        <title>The Physcomitrella genome reveals evolutionary insights into the conquest of land by plants.</title>
        <authorList>
            <person name="Rensing S."/>
            <person name="Lang D."/>
            <person name="Zimmer A."/>
            <person name="Terry A."/>
            <person name="Salamov A."/>
            <person name="Shapiro H."/>
            <person name="Nishiyama T."/>
            <person name="Perroud P.-F."/>
            <person name="Lindquist E."/>
            <person name="Kamisugi Y."/>
            <person name="Tanahashi T."/>
            <person name="Sakakibara K."/>
            <person name="Fujita T."/>
            <person name="Oishi K."/>
            <person name="Shin-I T."/>
            <person name="Kuroki Y."/>
            <person name="Toyoda A."/>
            <person name="Suzuki Y."/>
            <person name="Hashimoto A."/>
            <person name="Yamaguchi K."/>
            <person name="Sugano A."/>
            <person name="Kohara Y."/>
            <person name="Fujiyama A."/>
            <person name="Anterola A."/>
            <person name="Aoki S."/>
            <person name="Ashton N."/>
            <person name="Barbazuk W.B."/>
            <person name="Barker E."/>
            <person name="Bennetzen J."/>
            <person name="Bezanilla M."/>
            <person name="Blankenship R."/>
            <person name="Cho S.H."/>
            <person name="Dutcher S."/>
            <person name="Estelle M."/>
            <person name="Fawcett J.A."/>
            <person name="Gundlach H."/>
            <person name="Hanada K."/>
            <person name="Heyl A."/>
            <person name="Hicks K.A."/>
            <person name="Hugh J."/>
            <person name="Lohr M."/>
            <person name="Mayer K."/>
            <person name="Melkozernov A."/>
            <person name="Murata T."/>
            <person name="Nelson D."/>
            <person name="Pils B."/>
            <person name="Prigge M."/>
            <person name="Reiss B."/>
            <person name="Renner T."/>
            <person name="Rombauts S."/>
            <person name="Rushton P."/>
            <person name="Sanderfoot A."/>
            <person name="Schween G."/>
            <person name="Shiu S.-H."/>
            <person name="Stueber K."/>
            <person name="Theodoulou F.L."/>
            <person name="Tu H."/>
            <person name="Van de Peer Y."/>
            <person name="Verrier P.J."/>
            <person name="Waters E."/>
            <person name="Wood A."/>
            <person name="Yang L."/>
            <person name="Cove D."/>
            <person name="Cuming A."/>
            <person name="Hasebe M."/>
            <person name="Lucas S."/>
            <person name="Mishler D.B."/>
            <person name="Reski R."/>
            <person name="Grigoriev I."/>
            <person name="Quatrano R.S."/>
            <person name="Boore J.L."/>
        </authorList>
    </citation>
    <scope>NUCLEOTIDE SEQUENCE [LARGE SCALE GENOMIC DNA]</scope>
    <source>
        <strain evidence="2 3">cv. Gransden 2004</strain>
    </source>
</reference>
<reference evidence="1 3" key="2">
    <citation type="journal article" date="2018" name="Plant J.">
        <title>The Physcomitrella patens chromosome-scale assembly reveals moss genome structure and evolution.</title>
        <authorList>
            <person name="Lang D."/>
            <person name="Ullrich K.K."/>
            <person name="Murat F."/>
            <person name="Fuchs J."/>
            <person name="Jenkins J."/>
            <person name="Haas F.B."/>
            <person name="Piednoel M."/>
            <person name="Gundlach H."/>
            <person name="Van Bel M."/>
            <person name="Meyberg R."/>
            <person name="Vives C."/>
            <person name="Morata J."/>
            <person name="Symeonidi A."/>
            <person name="Hiss M."/>
            <person name="Muchero W."/>
            <person name="Kamisugi Y."/>
            <person name="Saleh O."/>
            <person name="Blanc G."/>
            <person name="Decker E.L."/>
            <person name="van Gessel N."/>
            <person name="Grimwood J."/>
            <person name="Hayes R.D."/>
            <person name="Graham S.W."/>
            <person name="Gunter L.E."/>
            <person name="McDaniel S.F."/>
            <person name="Hoernstein S.N.W."/>
            <person name="Larsson A."/>
            <person name="Li F.W."/>
            <person name="Perroud P.F."/>
            <person name="Phillips J."/>
            <person name="Ranjan P."/>
            <person name="Rokshar D.S."/>
            <person name="Rothfels C.J."/>
            <person name="Schneider L."/>
            <person name="Shu S."/>
            <person name="Stevenson D.W."/>
            <person name="Thummler F."/>
            <person name="Tillich M."/>
            <person name="Villarreal Aguilar J.C."/>
            <person name="Widiez T."/>
            <person name="Wong G.K."/>
            <person name="Wymore A."/>
            <person name="Zhang Y."/>
            <person name="Zimmer A.D."/>
            <person name="Quatrano R.S."/>
            <person name="Mayer K.F.X."/>
            <person name="Goodstein D."/>
            <person name="Casacuberta J.M."/>
            <person name="Vandepoele K."/>
            <person name="Reski R."/>
            <person name="Cuming A.C."/>
            <person name="Tuskan G.A."/>
            <person name="Maumus F."/>
            <person name="Salse J."/>
            <person name="Schmutz J."/>
            <person name="Rensing S.A."/>
        </authorList>
    </citation>
    <scope>NUCLEOTIDE SEQUENCE [LARGE SCALE GENOMIC DNA]</scope>
    <source>
        <strain evidence="2 3">cv. Gransden 2004</strain>
    </source>
</reference>
<protein>
    <submittedName>
        <fullName evidence="1 2">Uncharacterized protein</fullName>
    </submittedName>
</protein>
<organism evidence="1">
    <name type="scientific">Physcomitrium patens</name>
    <name type="common">Spreading-leaved earth moss</name>
    <name type="synonym">Physcomitrella patens</name>
    <dbReference type="NCBI Taxonomy" id="3218"/>
    <lineage>
        <taxon>Eukaryota</taxon>
        <taxon>Viridiplantae</taxon>
        <taxon>Streptophyta</taxon>
        <taxon>Embryophyta</taxon>
        <taxon>Bryophyta</taxon>
        <taxon>Bryophytina</taxon>
        <taxon>Bryopsida</taxon>
        <taxon>Funariidae</taxon>
        <taxon>Funariales</taxon>
        <taxon>Funariaceae</taxon>
        <taxon>Physcomitrium</taxon>
    </lineage>
</organism>
<dbReference type="Proteomes" id="UP000006727">
    <property type="component" value="Chromosome 9"/>
</dbReference>
<dbReference type="InParanoid" id="A0A2K1K3A8"/>
<evidence type="ECO:0000313" key="3">
    <source>
        <dbReference type="Proteomes" id="UP000006727"/>
    </source>
</evidence>
<name>A0A2K1K3A8_PHYPA</name>
<accession>A0A2K1K3A8</accession>
<dbReference type="EnsemblPlants" id="Pp3c9_15260V3.1">
    <property type="protein sequence ID" value="Pp3c9_15260V3.1"/>
    <property type="gene ID" value="Pp3c9_15260"/>
</dbReference>
<reference evidence="2" key="3">
    <citation type="submission" date="2020-12" db="UniProtKB">
        <authorList>
            <consortium name="EnsemblPlants"/>
        </authorList>
    </citation>
    <scope>IDENTIFICATION</scope>
</reference>
<dbReference type="AlphaFoldDB" id="A0A2K1K3A8"/>